<keyword evidence="5 8" id="KW-0067">ATP-binding</keyword>
<evidence type="ECO:0000256" key="3">
    <source>
        <dbReference type="ARBA" id="ARBA00022741"/>
    </source>
</evidence>
<dbReference type="OrthoDB" id="192887at2759"/>
<keyword evidence="3 8" id="KW-0547">Nucleotide-binding</keyword>
<dbReference type="FunFam" id="1.10.510.10:FF:000405">
    <property type="entry name" value="Mitogen-activated protein kinase"/>
    <property type="match status" value="1"/>
</dbReference>
<dbReference type="SUPFAM" id="SSF56112">
    <property type="entry name" value="Protein kinase-like (PK-like)"/>
    <property type="match status" value="1"/>
</dbReference>
<evidence type="ECO:0000313" key="13">
    <source>
        <dbReference type="Proteomes" id="UP000751190"/>
    </source>
</evidence>
<evidence type="ECO:0000256" key="5">
    <source>
        <dbReference type="ARBA" id="ARBA00022840"/>
    </source>
</evidence>
<comment type="activity regulation">
    <text evidence="9">Activated by threonine and tyrosine phosphorylation.</text>
</comment>
<dbReference type="PROSITE" id="PS50011">
    <property type="entry name" value="PROTEIN_KINASE_DOM"/>
    <property type="match status" value="1"/>
</dbReference>
<dbReference type="AlphaFoldDB" id="A0A8J6CC68"/>
<comment type="catalytic activity">
    <reaction evidence="9">
        <text>L-threonyl-[protein] + ATP = O-phospho-L-threonyl-[protein] + ADP + H(+)</text>
        <dbReference type="Rhea" id="RHEA:46608"/>
        <dbReference type="Rhea" id="RHEA-COMP:11060"/>
        <dbReference type="Rhea" id="RHEA-COMP:11605"/>
        <dbReference type="ChEBI" id="CHEBI:15378"/>
        <dbReference type="ChEBI" id="CHEBI:30013"/>
        <dbReference type="ChEBI" id="CHEBI:30616"/>
        <dbReference type="ChEBI" id="CHEBI:61977"/>
        <dbReference type="ChEBI" id="CHEBI:456216"/>
        <dbReference type="EC" id="2.7.11.24"/>
    </reaction>
</comment>
<name>A0A8J6CC68_DIALT</name>
<feature type="region of interest" description="Disordered" evidence="10">
    <location>
        <begin position="436"/>
        <end position="520"/>
    </location>
</feature>
<keyword evidence="4 9" id="KW-0418">Kinase</keyword>
<gene>
    <name evidence="12" type="ORF">KFE25_000560</name>
</gene>
<keyword evidence="1 9" id="KW-0723">Serine/threonine-protein kinase</keyword>
<dbReference type="InterPro" id="IPR050117">
    <property type="entry name" value="MAPK"/>
</dbReference>
<dbReference type="InterPro" id="IPR008271">
    <property type="entry name" value="Ser/Thr_kinase_AS"/>
</dbReference>
<comment type="catalytic activity">
    <reaction evidence="6">
        <text>L-threonyl-[protein] + ATP = O-phospho-L-threonyl-[protein] + ADP + H(+)</text>
        <dbReference type="Rhea" id="RHEA:46608"/>
        <dbReference type="Rhea" id="RHEA-COMP:11060"/>
        <dbReference type="Rhea" id="RHEA-COMP:11605"/>
        <dbReference type="ChEBI" id="CHEBI:15378"/>
        <dbReference type="ChEBI" id="CHEBI:30013"/>
        <dbReference type="ChEBI" id="CHEBI:30616"/>
        <dbReference type="ChEBI" id="CHEBI:61977"/>
        <dbReference type="ChEBI" id="CHEBI:456216"/>
        <dbReference type="EC" id="2.7.11.1"/>
    </reaction>
</comment>
<evidence type="ECO:0000256" key="7">
    <source>
        <dbReference type="ARBA" id="ARBA00048679"/>
    </source>
</evidence>
<dbReference type="GO" id="GO:0004707">
    <property type="term" value="F:MAP kinase activity"/>
    <property type="evidence" value="ECO:0007669"/>
    <property type="project" value="UniProtKB-EC"/>
</dbReference>
<dbReference type="GO" id="GO:0005524">
    <property type="term" value="F:ATP binding"/>
    <property type="evidence" value="ECO:0007669"/>
    <property type="project" value="UniProtKB-UniRule"/>
</dbReference>
<evidence type="ECO:0000256" key="4">
    <source>
        <dbReference type="ARBA" id="ARBA00022777"/>
    </source>
</evidence>
<evidence type="ECO:0000256" key="6">
    <source>
        <dbReference type="ARBA" id="ARBA00047899"/>
    </source>
</evidence>
<comment type="cofactor">
    <cofactor evidence="9">
        <name>Mg(2+)</name>
        <dbReference type="ChEBI" id="CHEBI:18420"/>
    </cofactor>
</comment>
<dbReference type="Proteomes" id="UP000751190">
    <property type="component" value="Unassembled WGS sequence"/>
</dbReference>
<evidence type="ECO:0000256" key="2">
    <source>
        <dbReference type="ARBA" id="ARBA00022679"/>
    </source>
</evidence>
<dbReference type="Pfam" id="PF00069">
    <property type="entry name" value="Pkinase"/>
    <property type="match status" value="1"/>
</dbReference>
<comment type="caution">
    <text evidence="12">The sequence shown here is derived from an EMBL/GenBank/DDBJ whole genome shotgun (WGS) entry which is preliminary data.</text>
</comment>
<reference evidence="12" key="1">
    <citation type="submission" date="2021-05" db="EMBL/GenBank/DDBJ databases">
        <title>The genome of the haptophyte Pavlova lutheri (Diacronema luteri, Pavlovales) - a model for lipid biosynthesis in eukaryotic algae.</title>
        <authorList>
            <person name="Hulatt C.J."/>
            <person name="Posewitz M.C."/>
        </authorList>
    </citation>
    <scope>NUCLEOTIDE SEQUENCE</scope>
    <source>
        <strain evidence="12">NIVA-4/92</strain>
    </source>
</reference>
<keyword evidence="13" id="KW-1185">Reference proteome</keyword>
<dbReference type="EC" id="2.7.11.24" evidence="9"/>
<dbReference type="OMA" id="RHRSTEY"/>
<keyword evidence="2 9" id="KW-0808">Transferase</keyword>
<dbReference type="PROSITE" id="PS00108">
    <property type="entry name" value="PROTEIN_KINASE_ST"/>
    <property type="match status" value="1"/>
</dbReference>
<dbReference type="InterPro" id="IPR017441">
    <property type="entry name" value="Protein_kinase_ATP_BS"/>
</dbReference>
<dbReference type="Gene3D" id="1.10.510.10">
    <property type="entry name" value="Transferase(Phosphotransferase) domain 1"/>
    <property type="match status" value="1"/>
</dbReference>
<dbReference type="InterPro" id="IPR011009">
    <property type="entry name" value="Kinase-like_dom_sf"/>
</dbReference>
<keyword evidence="9" id="KW-0460">Magnesium</keyword>
<protein>
    <recommendedName>
        <fullName evidence="9">Mitogen-activated protein kinase</fullName>
        <ecNumber evidence="9">2.7.11.24</ecNumber>
    </recommendedName>
</protein>
<evidence type="ECO:0000256" key="1">
    <source>
        <dbReference type="ARBA" id="ARBA00022527"/>
    </source>
</evidence>
<dbReference type="InterPro" id="IPR000719">
    <property type="entry name" value="Prot_kinase_dom"/>
</dbReference>
<sequence>MQESSRAGLAAARFFKGCHPDCVRRFEFRCYLGRGAYGEVGAAIDLQTKELVAIKKVSHCFNNLTEAKRLLRELRILRHLDDPHVIKIRGLLRPVSLETFQDLWIVMDYVDLDMRKLIVSPQTITLQHVQWIVRQTLAALAHIHAAHVLHRDLKPANVLLNGSCDVKICDFGLSRVVNESGVFDPPEPADPNVRLSPDALQPVMITRQLTSHVVTRWYRAPELILMQRYTAAIDVWSVGCIMAELLTMLPESKCKPHERSALFPGSSCFPLSPSGEDMQLSAPYDQLSTIVRVIGTSQGDLSWVENEELREYLRSMPPVERTPLIGLYPGASEEAVDLLECMLAFNPAERCTVQQALDHPFFHAMPERVCGSKPSIPRTSDFEERDLTPAELRQLISDEISCYQRYEVEMQRRPSLISDGRGPALVGIAPAVPVRTPGARVTESDESAKTTEATMGKARSSANPLASPRPAVGVGESAGSHAKRARSRAPAATSAPAGDEAEADGEGGGASSSLRKRSRR</sequence>
<proteinExistence type="inferred from homology"/>
<evidence type="ECO:0000256" key="9">
    <source>
        <dbReference type="RuleBase" id="RU361165"/>
    </source>
</evidence>
<accession>A0A8J6CC68</accession>
<dbReference type="EMBL" id="JAGTXO010000006">
    <property type="protein sequence ID" value="KAG8467244.1"/>
    <property type="molecule type" value="Genomic_DNA"/>
</dbReference>
<comment type="similarity">
    <text evidence="9">Belongs to the protein kinase superfamily. Ser/Thr protein kinase family. MAP kinase subfamily.</text>
</comment>
<organism evidence="12 13">
    <name type="scientific">Diacronema lutheri</name>
    <name type="common">Unicellular marine alga</name>
    <name type="synonym">Monochrysis lutheri</name>
    <dbReference type="NCBI Taxonomy" id="2081491"/>
    <lineage>
        <taxon>Eukaryota</taxon>
        <taxon>Haptista</taxon>
        <taxon>Haptophyta</taxon>
        <taxon>Pavlovophyceae</taxon>
        <taxon>Pavlovales</taxon>
        <taxon>Pavlovaceae</taxon>
        <taxon>Diacronema</taxon>
    </lineage>
</organism>
<dbReference type="PROSITE" id="PS01351">
    <property type="entry name" value="MAPK"/>
    <property type="match status" value="1"/>
</dbReference>
<comment type="catalytic activity">
    <reaction evidence="7">
        <text>L-seryl-[protein] + ATP = O-phospho-L-seryl-[protein] + ADP + H(+)</text>
        <dbReference type="Rhea" id="RHEA:17989"/>
        <dbReference type="Rhea" id="RHEA-COMP:9863"/>
        <dbReference type="Rhea" id="RHEA-COMP:11604"/>
        <dbReference type="ChEBI" id="CHEBI:15378"/>
        <dbReference type="ChEBI" id="CHEBI:29999"/>
        <dbReference type="ChEBI" id="CHEBI:30616"/>
        <dbReference type="ChEBI" id="CHEBI:83421"/>
        <dbReference type="ChEBI" id="CHEBI:456216"/>
        <dbReference type="EC" id="2.7.11.1"/>
    </reaction>
</comment>
<dbReference type="FunFam" id="3.30.200.20:FF:000046">
    <property type="entry name" value="Mitogen-activated protein kinase"/>
    <property type="match status" value="1"/>
</dbReference>
<dbReference type="SMART" id="SM00220">
    <property type="entry name" value="S_TKc"/>
    <property type="match status" value="1"/>
</dbReference>
<feature type="binding site" evidence="8">
    <location>
        <position position="56"/>
    </location>
    <ligand>
        <name>ATP</name>
        <dbReference type="ChEBI" id="CHEBI:30616"/>
    </ligand>
</feature>
<evidence type="ECO:0000256" key="10">
    <source>
        <dbReference type="SAM" id="MobiDB-lite"/>
    </source>
</evidence>
<dbReference type="Gene3D" id="3.30.200.20">
    <property type="entry name" value="Phosphorylase Kinase, domain 1"/>
    <property type="match status" value="1"/>
</dbReference>
<dbReference type="InterPro" id="IPR003527">
    <property type="entry name" value="MAP_kinase_CS"/>
</dbReference>
<evidence type="ECO:0000313" key="12">
    <source>
        <dbReference type="EMBL" id="KAG8467244.1"/>
    </source>
</evidence>
<evidence type="ECO:0000256" key="8">
    <source>
        <dbReference type="PROSITE-ProRule" id="PRU10141"/>
    </source>
</evidence>
<feature type="domain" description="Protein kinase" evidence="11">
    <location>
        <begin position="26"/>
        <end position="362"/>
    </location>
</feature>
<feature type="compositionally biased region" description="Low complexity" evidence="10">
    <location>
        <begin position="488"/>
        <end position="498"/>
    </location>
</feature>
<dbReference type="PROSITE" id="PS00107">
    <property type="entry name" value="PROTEIN_KINASE_ATP"/>
    <property type="match status" value="1"/>
</dbReference>
<dbReference type="PANTHER" id="PTHR24055">
    <property type="entry name" value="MITOGEN-ACTIVATED PROTEIN KINASE"/>
    <property type="match status" value="1"/>
</dbReference>
<evidence type="ECO:0000259" key="11">
    <source>
        <dbReference type="PROSITE" id="PS50011"/>
    </source>
</evidence>